<dbReference type="GO" id="GO:0015459">
    <property type="term" value="F:potassium channel regulator activity"/>
    <property type="evidence" value="ECO:0007669"/>
    <property type="project" value="TreeGrafter"/>
</dbReference>
<dbReference type="GO" id="GO:1901379">
    <property type="term" value="P:regulation of potassium ion transmembrane transport"/>
    <property type="evidence" value="ECO:0007669"/>
    <property type="project" value="TreeGrafter"/>
</dbReference>
<organism evidence="3 4">
    <name type="scientific">Muraenolepis orangiensis</name>
    <name type="common">Patagonian moray cod</name>
    <dbReference type="NCBI Taxonomy" id="630683"/>
    <lineage>
        <taxon>Eukaryota</taxon>
        <taxon>Metazoa</taxon>
        <taxon>Chordata</taxon>
        <taxon>Craniata</taxon>
        <taxon>Vertebrata</taxon>
        <taxon>Euteleostomi</taxon>
        <taxon>Actinopterygii</taxon>
        <taxon>Neopterygii</taxon>
        <taxon>Teleostei</taxon>
        <taxon>Neoteleostei</taxon>
        <taxon>Acanthomorphata</taxon>
        <taxon>Zeiogadaria</taxon>
        <taxon>Gadariae</taxon>
        <taxon>Gadiformes</taxon>
        <taxon>Muraenolepidoidei</taxon>
        <taxon>Muraenolepididae</taxon>
        <taxon>Muraenolepis</taxon>
    </lineage>
</organism>
<dbReference type="InterPro" id="IPR001375">
    <property type="entry name" value="Peptidase_S9_cat"/>
</dbReference>
<evidence type="ECO:0000313" key="3">
    <source>
        <dbReference type="EMBL" id="KAJ3584770.1"/>
    </source>
</evidence>
<dbReference type="SUPFAM" id="SSF53474">
    <property type="entry name" value="alpha/beta-Hydrolases"/>
    <property type="match status" value="1"/>
</dbReference>
<evidence type="ECO:0008006" key="5">
    <source>
        <dbReference type="Google" id="ProtNLM"/>
    </source>
</evidence>
<dbReference type="Gene3D" id="3.40.50.1820">
    <property type="entry name" value="alpha/beta hydrolase"/>
    <property type="match status" value="1"/>
</dbReference>
<feature type="domain" description="Peptidase S9 prolyl oligopeptidase catalytic" evidence="1">
    <location>
        <begin position="257"/>
        <end position="450"/>
    </location>
</feature>
<dbReference type="GO" id="GO:0008236">
    <property type="term" value="F:serine-type peptidase activity"/>
    <property type="evidence" value="ECO:0007669"/>
    <property type="project" value="InterPro"/>
</dbReference>
<gene>
    <name evidence="3" type="ORF">NHX12_015265</name>
</gene>
<dbReference type="Pfam" id="PF00930">
    <property type="entry name" value="DPPIV_N"/>
    <property type="match status" value="1"/>
</dbReference>
<evidence type="ECO:0000259" key="1">
    <source>
        <dbReference type="Pfam" id="PF00326"/>
    </source>
</evidence>
<name>A0A9Q0I4C6_9TELE</name>
<dbReference type="PANTHER" id="PTHR11731">
    <property type="entry name" value="PROTEASE FAMILY S9B,C DIPEPTIDYL-PEPTIDASE IV-RELATED"/>
    <property type="match status" value="1"/>
</dbReference>
<evidence type="ECO:0000313" key="4">
    <source>
        <dbReference type="Proteomes" id="UP001148018"/>
    </source>
</evidence>
<comment type="caution">
    <text evidence="3">The sequence shown here is derived from an EMBL/GenBank/DDBJ whole genome shotgun (WGS) entry which is preliminary data.</text>
</comment>
<dbReference type="OrthoDB" id="16520at2759"/>
<dbReference type="SUPFAM" id="SSF82171">
    <property type="entry name" value="DPP6 N-terminal domain-like"/>
    <property type="match status" value="1"/>
</dbReference>
<accession>A0A9Q0I4C6</accession>
<dbReference type="Gene3D" id="2.140.10.30">
    <property type="entry name" value="Dipeptidylpeptidase IV, N-terminal domain"/>
    <property type="match status" value="1"/>
</dbReference>
<protein>
    <recommendedName>
        <fullName evidence="5">Inactive dipeptidyl peptidase 10-like</fullName>
    </recommendedName>
</protein>
<evidence type="ECO:0000259" key="2">
    <source>
        <dbReference type="Pfam" id="PF00930"/>
    </source>
</evidence>
<dbReference type="EMBL" id="JANIIK010000119">
    <property type="protein sequence ID" value="KAJ3584770.1"/>
    <property type="molecule type" value="Genomic_DNA"/>
</dbReference>
<dbReference type="Proteomes" id="UP001148018">
    <property type="component" value="Unassembled WGS sequence"/>
</dbReference>
<reference evidence="3" key="1">
    <citation type="submission" date="2022-07" db="EMBL/GenBank/DDBJ databases">
        <title>Chromosome-level genome of Muraenolepis orangiensis.</title>
        <authorList>
            <person name="Kim J."/>
        </authorList>
    </citation>
    <scope>NUCLEOTIDE SEQUENCE</scope>
    <source>
        <strain evidence="3">KU_S4_2022</strain>
        <tissue evidence="3">Muscle</tissue>
    </source>
</reference>
<sequence>MVKWISATHLAVRWLRRSQNASVLAVCDAMTGSCLERHQETSEAWLTMQDSEAWFSRDRSRLFLTLPVKQGGQGDFQHISMIIKKLRSDQNEVRHLTSGDWEVTRIVAYDESNQIIYFLSTEDSPQRRHLYSVSTLGLFPRRCLTCGLRQDCTFFDADVSPDSQRAVLRCKGPGVPSVLLLHFDDVTSYFVLEDNLPLRSALEIRQGIQSKTKKISHDLFDFSESFLYGLLLMLDSPPGGQGVSDDFQLGFDWLLASTEQVIVARVDGRGSGFRGQRLRHQIHQKLGTVDVQDQLAALASLEKLLYVDRTRIGIYGQGYGGYVALEMLKATAVDGSIHCAAVQAPIVDWSMYASAFSERYLGSPSTDYQVYQASQVLPSLRSQPRGGLLLAHGTADANVHFQHSAELIKHLIQIGANYTMQIYPDEGHFLSLASQLQLTQSLIGYFKGCLLDSPPSLRRQQDED</sequence>
<dbReference type="GO" id="GO:0008076">
    <property type="term" value="C:voltage-gated potassium channel complex"/>
    <property type="evidence" value="ECO:0007669"/>
    <property type="project" value="TreeGrafter"/>
</dbReference>
<dbReference type="InterPro" id="IPR029058">
    <property type="entry name" value="AB_hydrolase_fold"/>
</dbReference>
<dbReference type="PANTHER" id="PTHR11731:SF21">
    <property type="entry name" value="INACTIVE DIPEPTIDYL PEPTIDASE 10"/>
    <property type="match status" value="1"/>
</dbReference>
<dbReference type="InterPro" id="IPR002469">
    <property type="entry name" value="Peptidase_S9B_N"/>
</dbReference>
<proteinExistence type="predicted"/>
<feature type="domain" description="Dipeptidylpeptidase IV N-terminal" evidence="2">
    <location>
        <begin position="1"/>
        <end position="176"/>
    </location>
</feature>
<dbReference type="AlphaFoldDB" id="A0A9Q0I4C6"/>
<dbReference type="GO" id="GO:0006508">
    <property type="term" value="P:proteolysis"/>
    <property type="evidence" value="ECO:0007669"/>
    <property type="project" value="InterPro"/>
</dbReference>
<dbReference type="InterPro" id="IPR050278">
    <property type="entry name" value="Serine_Prot_S9B/DPPIV"/>
</dbReference>
<keyword evidence="4" id="KW-1185">Reference proteome</keyword>
<dbReference type="Pfam" id="PF00326">
    <property type="entry name" value="Peptidase_S9"/>
    <property type="match status" value="1"/>
</dbReference>